<protein>
    <submittedName>
        <fullName evidence="1">Uncharacterized protein</fullName>
    </submittedName>
</protein>
<name>A0A6C0LPE2_9ZZZZ</name>
<dbReference type="AlphaFoldDB" id="A0A6C0LPE2"/>
<evidence type="ECO:0000313" key="1">
    <source>
        <dbReference type="EMBL" id="QHU31828.1"/>
    </source>
</evidence>
<dbReference type="EMBL" id="MN740533">
    <property type="protein sequence ID" value="QHU31828.1"/>
    <property type="molecule type" value="Genomic_DNA"/>
</dbReference>
<reference evidence="1" key="1">
    <citation type="journal article" date="2020" name="Nature">
        <title>Giant virus diversity and host interactions through global metagenomics.</title>
        <authorList>
            <person name="Schulz F."/>
            <person name="Roux S."/>
            <person name="Paez-Espino D."/>
            <person name="Jungbluth S."/>
            <person name="Walsh D.A."/>
            <person name="Denef V.J."/>
            <person name="McMahon K.D."/>
            <person name="Konstantinidis K.T."/>
            <person name="Eloe-Fadrosh E.A."/>
            <person name="Kyrpides N.C."/>
            <person name="Woyke T."/>
        </authorList>
    </citation>
    <scope>NUCLEOTIDE SEQUENCE</scope>
    <source>
        <strain evidence="1">GVMAG-M-3300027963-41</strain>
    </source>
</reference>
<accession>A0A6C0LPE2</accession>
<sequence length="176" mass="19576">MGQYYYAVILDANGWIRAWMAPGFGVKLMEHSYLDNEGVGAFEWELTPEGRHHMSRVVWCGDYADAEPGLGKNLHLICNERKDLMLAPNAVTLGEHLFLVNHTKRQFVDKSKVPKGLDGLRIHPLPLLTCEGNGRGGGDFCDESPLIGSWARDVISAEKTAPDGFTELAFDLVVEY</sequence>
<organism evidence="1">
    <name type="scientific">viral metagenome</name>
    <dbReference type="NCBI Taxonomy" id="1070528"/>
    <lineage>
        <taxon>unclassified sequences</taxon>
        <taxon>metagenomes</taxon>
        <taxon>organismal metagenomes</taxon>
    </lineage>
</organism>
<proteinExistence type="predicted"/>